<dbReference type="InterPro" id="IPR025139">
    <property type="entry name" value="DUF4062"/>
</dbReference>
<evidence type="ECO:0000259" key="4">
    <source>
        <dbReference type="Pfam" id="PF13271"/>
    </source>
</evidence>
<dbReference type="Pfam" id="PF05729">
    <property type="entry name" value="NACHT"/>
    <property type="match status" value="1"/>
</dbReference>
<dbReference type="InterPro" id="IPR052752">
    <property type="entry name" value="NACHT-WD_repeat"/>
</dbReference>
<feature type="domain" description="NACHT" evidence="3">
    <location>
        <begin position="448"/>
        <end position="577"/>
    </location>
</feature>
<dbReference type="SUPFAM" id="SSF52540">
    <property type="entry name" value="P-loop containing nucleoside triphosphate hydrolases"/>
    <property type="match status" value="1"/>
</dbReference>
<protein>
    <submittedName>
        <fullName evidence="5">NACHT and WD repeat domain-containing protein 1</fullName>
    </submittedName>
</protein>
<dbReference type="PANTHER" id="PTHR19871:SF14">
    <property type="entry name" value="DUF4062 DOMAIN-CONTAINING PROTEIN"/>
    <property type="match status" value="1"/>
</dbReference>
<feature type="region of interest" description="Disordered" evidence="2">
    <location>
        <begin position="14"/>
        <end position="78"/>
    </location>
</feature>
<evidence type="ECO:0000259" key="3">
    <source>
        <dbReference type="Pfam" id="PF05729"/>
    </source>
</evidence>
<feature type="coiled-coil region" evidence="1">
    <location>
        <begin position="78"/>
        <end position="108"/>
    </location>
</feature>
<dbReference type="HOGENOM" id="CLU_028517_0_0_1"/>
<proteinExistence type="predicted"/>
<feature type="compositionally biased region" description="Polar residues" evidence="2">
    <location>
        <begin position="16"/>
        <end position="31"/>
    </location>
</feature>
<sequence>MYRKYLQEIAIREKQMGNNCSGTLTRHPNPQSSENRRTPPEPPTPLGHHATESGNQNAQNPGPSNSTGTQNPAQAPPKVLTEEQKKFKEKQKRELEALVETVDETEKMIFMAFPFQEAIILGNFYATFPNTMKTIRIFTSSTFTDTKYERNCWMEKAYPKIKEHCFKKGYEFQVVDMRWGIRNQATDDHMTTELCLHELRECQKLSKGPSFISLFAHKYGYRSLSREINGEEFRKIQGAVTNQADLEHLLRWYELDSNAVPGVFLLNPISRNIPDFLSKDFETQKKAKSEWWTESERLMEIIATGATEGLDRDSARKYKISECLGDEKVWQKARAMNKDLKDRMTSKLNADHVHTYELNWMEKGIDPDCREHADYLEKITTDFQNQMIASIDESIKERENDKKLTLKPDHEEFMEHAVLVRKKCDGVRGRDHIVKKIKDYVLGDSMEPLIVHGESGCGKTSIVALAAREAFSWIHGNGMVIMRFLGSTQDSSNVMSLLQSMNSQIEKYFKLRAVKSQDIKELIKTFKTYLRFFVLKKKTIVIFIDSIDQLDKSHNGRLVSSWIPNNLLKSAKIIISTIDHPDFGVFPDIKVRPFELK</sequence>
<reference evidence="5" key="1">
    <citation type="journal article" date="2012" name="Nature">
        <title>The oyster genome reveals stress adaptation and complexity of shell formation.</title>
        <authorList>
            <person name="Zhang G."/>
            <person name="Fang X."/>
            <person name="Guo X."/>
            <person name="Li L."/>
            <person name="Luo R."/>
            <person name="Xu F."/>
            <person name="Yang P."/>
            <person name="Zhang L."/>
            <person name="Wang X."/>
            <person name="Qi H."/>
            <person name="Xiong Z."/>
            <person name="Que H."/>
            <person name="Xie Y."/>
            <person name="Holland P.W."/>
            <person name="Paps J."/>
            <person name="Zhu Y."/>
            <person name="Wu F."/>
            <person name="Chen Y."/>
            <person name="Wang J."/>
            <person name="Peng C."/>
            <person name="Meng J."/>
            <person name="Yang L."/>
            <person name="Liu J."/>
            <person name="Wen B."/>
            <person name="Zhang N."/>
            <person name="Huang Z."/>
            <person name="Zhu Q."/>
            <person name="Feng Y."/>
            <person name="Mount A."/>
            <person name="Hedgecock D."/>
            <person name="Xu Z."/>
            <person name="Liu Y."/>
            <person name="Domazet-Loso T."/>
            <person name="Du Y."/>
            <person name="Sun X."/>
            <person name="Zhang S."/>
            <person name="Liu B."/>
            <person name="Cheng P."/>
            <person name="Jiang X."/>
            <person name="Li J."/>
            <person name="Fan D."/>
            <person name="Wang W."/>
            <person name="Fu W."/>
            <person name="Wang T."/>
            <person name="Wang B."/>
            <person name="Zhang J."/>
            <person name="Peng Z."/>
            <person name="Li Y."/>
            <person name="Li N."/>
            <person name="Wang J."/>
            <person name="Chen M."/>
            <person name="He Y."/>
            <person name="Tan F."/>
            <person name="Song X."/>
            <person name="Zheng Q."/>
            <person name="Huang R."/>
            <person name="Yang H."/>
            <person name="Du X."/>
            <person name="Chen L."/>
            <person name="Yang M."/>
            <person name="Gaffney P.M."/>
            <person name="Wang S."/>
            <person name="Luo L."/>
            <person name="She Z."/>
            <person name="Ming Y."/>
            <person name="Huang W."/>
            <person name="Zhang S."/>
            <person name="Huang B."/>
            <person name="Zhang Y."/>
            <person name="Qu T."/>
            <person name="Ni P."/>
            <person name="Miao G."/>
            <person name="Wang J."/>
            <person name="Wang Q."/>
            <person name="Steinberg C.E."/>
            <person name="Wang H."/>
            <person name="Li N."/>
            <person name="Qian L."/>
            <person name="Zhang G."/>
            <person name="Li Y."/>
            <person name="Yang H."/>
            <person name="Liu X."/>
            <person name="Wang J."/>
            <person name="Yin Y."/>
            <person name="Wang J."/>
        </authorList>
    </citation>
    <scope>NUCLEOTIDE SEQUENCE [LARGE SCALE GENOMIC DNA]</scope>
    <source>
        <strain evidence="5">05x7-T-G4-1.051#20</strain>
    </source>
</reference>
<dbReference type="InterPro" id="IPR007111">
    <property type="entry name" value="NACHT_NTPase"/>
</dbReference>
<gene>
    <name evidence="5" type="ORF">CGI_10001524</name>
</gene>
<feature type="domain" description="DUF4062" evidence="4">
    <location>
        <begin position="136"/>
        <end position="223"/>
    </location>
</feature>
<name>K1PUT9_MAGGI</name>
<evidence type="ECO:0000256" key="1">
    <source>
        <dbReference type="SAM" id="Coils"/>
    </source>
</evidence>
<evidence type="ECO:0000313" key="5">
    <source>
        <dbReference type="EMBL" id="EKC22754.1"/>
    </source>
</evidence>
<dbReference type="CDD" id="cd00009">
    <property type="entry name" value="AAA"/>
    <property type="match status" value="1"/>
</dbReference>
<dbReference type="InterPro" id="IPR027417">
    <property type="entry name" value="P-loop_NTPase"/>
</dbReference>
<evidence type="ECO:0000256" key="2">
    <source>
        <dbReference type="SAM" id="MobiDB-lite"/>
    </source>
</evidence>
<dbReference type="PANTHER" id="PTHR19871">
    <property type="entry name" value="BETA TRANSDUCIN-RELATED PROTEIN"/>
    <property type="match status" value="1"/>
</dbReference>
<keyword evidence="1" id="KW-0175">Coiled coil</keyword>
<dbReference type="InParanoid" id="K1PUT9"/>
<dbReference type="EMBL" id="JH818549">
    <property type="protein sequence ID" value="EKC22754.1"/>
    <property type="molecule type" value="Genomic_DNA"/>
</dbReference>
<feature type="compositionally biased region" description="Polar residues" evidence="2">
    <location>
        <begin position="52"/>
        <end position="73"/>
    </location>
</feature>
<dbReference type="Gene3D" id="3.40.50.300">
    <property type="entry name" value="P-loop containing nucleotide triphosphate hydrolases"/>
    <property type="match status" value="1"/>
</dbReference>
<organism evidence="5">
    <name type="scientific">Magallana gigas</name>
    <name type="common">Pacific oyster</name>
    <name type="synonym">Crassostrea gigas</name>
    <dbReference type="NCBI Taxonomy" id="29159"/>
    <lineage>
        <taxon>Eukaryota</taxon>
        <taxon>Metazoa</taxon>
        <taxon>Spiralia</taxon>
        <taxon>Lophotrochozoa</taxon>
        <taxon>Mollusca</taxon>
        <taxon>Bivalvia</taxon>
        <taxon>Autobranchia</taxon>
        <taxon>Pteriomorphia</taxon>
        <taxon>Ostreida</taxon>
        <taxon>Ostreoidea</taxon>
        <taxon>Ostreidae</taxon>
        <taxon>Magallana</taxon>
    </lineage>
</organism>
<dbReference type="AlphaFoldDB" id="K1PUT9"/>
<dbReference type="Pfam" id="PF13271">
    <property type="entry name" value="DUF4062"/>
    <property type="match status" value="1"/>
</dbReference>
<accession>K1PUT9</accession>